<evidence type="ECO:0000313" key="3">
    <source>
        <dbReference type="Proteomes" id="UP000299102"/>
    </source>
</evidence>
<feature type="region of interest" description="Disordered" evidence="1">
    <location>
        <begin position="114"/>
        <end position="138"/>
    </location>
</feature>
<reference evidence="2 3" key="1">
    <citation type="journal article" date="2019" name="Commun. Biol.">
        <title>The bagworm genome reveals a unique fibroin gene that provides high tensile strength.</title>
        <authorList>
            <person name="Kono N."/>
            <person name="Nakamura H."/>
            <person name="Ohtoshi R."/>
            <person name="Tomita M."/>
            <person name="Numata K."/>
            <person name="Arakawa K."/>
        </authorList>
    </citation>
    <scope>NUCLEOTIDE SEQUENCE [LARGE SCALE GENOMIC DNA]</scope>
</reference>
<keyword evidence="3" id="KW-1185">Reference proteome</keyword>
<dbReference type="EMBL" id="BGZK01001538">
    <property type="protein sequence ID" value="GBP81937.1"/>
    <property type="molecule type" value="Genomic_DNA"/>
</dbReference>
<proteinExistence type="predicted"/>
<comment type="caution">
    <text evidence="2">The sequence shown here is derived from an EMBL/GenBank/DDBJ whole genome shotgun (WGS) entry which is preliminary data.</text>
</comment>
<dbReference type="Proteomes" id="UP000299102">
    <property type="component" value="Unassembled WGS sequence"/>
</dbReference>
<sequence length="138" mass="15521">MVCETHESRHQYKTNTTRLLGDAWVAHESQRHRSRLDGDNRRASPDKARTKKFMGISHLEQLKYDLYKYRSIFSPAIRALIIQALVSRAICVYSRRNGGEWGVSVSAGRRRVTRARLSPLRPSSDAPSTVGSNGPLAG</sequence>
<accession>A0A4C1Z5K4</accession>
<evidence type="ECO:0000256" key="1">
    <source>
        <dbReference type="SAM" id="MobiDB-lite"/>
    </source>
</evidence>
<protein>
    <submittedName>
        <fullName evidence="2">Uncharacterized protein</fullName>
    </submittedName>
</protein>
<dbReference type="AlphaFoldDB" id="A0A4C1Z5K4"/>
<gene>
    <name evidence="2" type="ORF">EVAR_89045_1</name>
</gene>
<name>A0A4C1Z5K4_EUMVA</name>
<organism evidence="2 3">
    <name type="scientific">Eumeta variegata</name>
    <name type="common">Bagworm moth</name>
    <name type="synonym">Eumeta japonica</name>
    <dbReference type="NCBI Taxonomy" id="151549"/>
    <lineage>
        <taxon>Eukaryota</taxon>
        <taxon>Metazoa</taxon>
        <taxon>Ecdysozoa</taxon>
        <taxon>Arthropoda</taxon>
        <taxon>Hexapoda</taxon>
        <taxon>Insecta</taxon>
        <taxon>Pterygota</taxon>
        <taxon>Neoptera</taxon>
        <taxon>Endopterygota</taxon>
        <taxon>Lepidoptera</taxon>
        <taxon>Glossata</taxon>
        <taxon>Ditrysia</taxon>
        <taxon>Tineoidea</taxon>
        <taxon>Psychidae</taxon>
        <taxon>Oiketicinae</taxon>
        <taxon>Eumeta</taxon>
    </lineage>
</organism>
<evidence type="ECO:0000313" key="2">
    <source>
        <dbReference type="EMBL" id="GBP81937.1"/>
    </source>
</evidence>